<comment type="similarity">
    <text evidence="1">Belongs to the tRNA pseudouridine synthase TruA family.</text>
</comment>
<dbReference type="STRING" id="195883.A0A482WHD9"/>
<keyword evidence="3" id="KW-0413">Isomerase</keyword>
<dbReference type="Gene3D" id="3.30.70.580">
    <property type="entry name" value="Pseudouridine synthase I, catalytic domain, N-terminal subdomain"/>
    <property type="match status" value="1"/>
</dbReference>
<dbReference type="FunFam" id="3.30.70.580:FF:000007">
    <property type="entry name" value="tRNA pseudouridine synthase"/>
    <property type="match status" value="1"/>
</dbReference>
<dbReference type="GO" id="GO:0003723">
    <property type="term" value="F:RNA binding"/>
    <property type="evidence" value="ECO:0007669"/>
    <property type="project" value="InterPro"/>
</dbReference>
<name>A0A482WHD9_LAOST</name>
<evidence type="ECO:0000313" key="5">
    <source>
        <dbReference type="EMBL" id="RZF32601.1"/>
    </source>
</evidence>
<keyword evidence="2" id="KW-0819">tRNA processing</keyword>
<dbReference type="SMR" id="A0A482WHD9"/>
<dbReference type="NCBIfam" id="TIGR00071">
    <property type="entry name" value="hisT_truA"/>
    <property type="match status" value="1"/>
</dbReference>
<dbReference type="FunCoup" id="A0A482WHD9">
    <property type="interactions" value="1984"/>
</dbReference>
<evidence type="ECO:0000256" key="2">
    <source>
        <dbReference type="ARBA" id="ARBA00022694"/>
    </source>
</evidence>
<dbReference type="PANTHER" id="PTHR11142">
    <property type="entry name" value="PSEUDOURIDYLATE SYNTHASE"/>
    <property type="match status" value="1"/>
</dbReference>
<dbReference type="InterPro" id="IPR020095">
    <property type="entry name" value="PsdUridine_synth_TruA_C"/>
</dbReference>
<dbReference type="GO" id="GO:0005634">
    <property type="term" value="C:nucleus"/>
    <property type="evidence" value="ECO:0007669"/>
    <property type="project" value="TreeGrafter"/>
</dbReference>
<accession>A0A482WHD9</accession>
<organism evidence="5 6">
    <name type="scientific">Laodelphax striatellus</name>
    <name type="common">Small brown planthopper</name>
    <name type="synonym">Delphax striatella</name>
    <dbReference type="NCBI Taxonomy" id="195883"/>
    <lineage>
        <taxon>Eukaryota</taxon>
        <taxon>Metazoa</taxon>
        <taxon>Ecdysozoa</taxon>
        <taxon>Arthropoda</taxon>
        <taxon>Hexapoda</taxon>
        <taxon>Insecta</taxon>
        <taxon>Pterygota</taxon>
        <taxon>Neoptera</taxon>
        <taxon>Paraneoptera</taxon>
        <taxon>Hemiptera</taxon>
        <taxon>Auchenorrhyncha</taxon>
        <taxon>Fulgoroidea</taxon>
        <taxon>Delphacidae</taxon>
        <taxon>Criomorphinae</taxon>
        <taxon>Laodelphax</taxon>
    </lineage>
</organism>
<comment type="caution">
    <text evidence="5">The sequence shown here is derived from an EMBL/GenBank/DDBJ whole genome shotgun (WGS) entry which is preliminary data.</text>
</comment>
<dbReference type="AlphaFoldDB" id="A0A482WHD9"/>
<keyword evidence="6" id="KW-1185">Reference proteome</keyword>
<dbReference type="PANTHER" id="PTHR11142:SF5">
    <property type="entry name" value="TRNA PSEUDOURIDINE(38_39) SYNTHASE"/>
    <property type="match status" value="1"/>
</dbReference>
<dbReference type="GO" id="GO:1990481">
    <property type="term" value="P:mRNA pseudouridine synthesis"/>
    <property type="evidence" value="ECO:0007669"/>
    <property type="project" value="TreeGrafter"/>
</dbReference>
<dbReference type="InterPro" id="IPR020103">
    <property type="entry name" value="PsdUridine_synth_cat_dom_sf"/>
</dbReference>
<reference evidence="5 6" key="1">
    <citation type="journal article" date="2017" name="Gigascience">
        <title>Genome sequence of the small brown planthopper, Laodelphax striatellus.</title>
        <authorList>
            <person name="Zhu J."/>
            <person name="Jiang F."/>
            <person name="Wang X."/>
            <person name="Yang P."/>
            <person name="Bao Y."/>
            <person name="Zhao W."/>
            <person name="Wang W."/>
            <person name="Lu H."/>
            <person name="Wang Q."/>
            <person name="Cui N."/>
            <person name="Li J."/>
            <person name="Chen X."/>
            <person name="Luo L."/>
            <person name="Yu J."/>
            <person name="Kang L."/>
            <person name="Cui F."/>
        </authorList>
    </citation>
    <scope>NUCLEOTIDE SEQUENCE [LARGE SCALE GENOMIC DNA]</scope>
    <source>
        <strain evidence="5">Lst14</strain>
    </source>
</reference>
<dbReference type="InterPro" id="IPR020094">
    <property type="entry name" value="TruA/RsuA/RluB/E/F_N"/>
</dbReference>
<feature type="domain" description="Pseudouridine synthase I TruA alpha/beta" evidence="4">
    <location>
        <begin position="211"/>
        <end position="319"/>
    </location>
</feature>
<dbReference type="Pfam" id="PF01416">
    <property type="entry name" value="PseudoU_synth_1"/>
    <property type="match status" value="1"/>
</dbReference>
<gene>
    <name evidence="5" type="ORF">LSTR_LSTR011048</name>
</gene>
<dbReference type="InterPro" id="IPR001406">
    <property type="entry name" value="PsdUridine_synth_TruA"/>
</dbReference>
<evidence type="ECO:0000259" key="4">
    <source>
        <dbReference type="Pfam" id="PF01416"/>
    </source>
</evidence>
<evidence type="ECO:0000256" key="3">
    <source>
        <dbReference type="ARBA" id="ARBA00023235"/>
    </source>
</evidence>
<sequence>MTDSITNVTVKKKRKFTNDKNELLKMDKEELADLLIRMESHNQHLKNIIAKLDASPEDCETAPKRKFDFTKCRKHHVLLHVMYLGWDYQGFAVQDFSSKTIEHHLMSALMKACLIESPKTANYHKCGRTDKGVSSFGQVISLDVRCADEGQNDIPYCKMLNNILPDDIKVLAWAPVQQDFSARFDCKSRTYRYSFPKGNLDIEAMNKALPDLVGSHDFRNLCKMDIGNGVVKFVRTIIDVKLTKLFSDPFNKSSGYDMYTLTISSEGFLWHQIRCIMAVLILIGEGKESPSIIKELLDTEKHPRKPQYCLALELPLDLHASDFGHIDWRYDDISLQEAVKNLQKCWTTHEIKATIIRDSIEEIVKLLNGRNIDAQSSGLLPSPNVKVYKPLLERPTSDTLEERIEYYLKKQRLEKNHDEESQGT</sequence>
<dbReference type="InterPro" id="IPR041707">
    <property type="entry name" value="Pus3-like"/>
</dbReference>
<evidence type="ECO:0000256" key="1">
    <source>
        <dbReference type="ARBA" id="ARBA00009375"/>
    </source>
</evidence>
<dbReference type="HAMAP" id="MF_00171">
    <property type="entry name" value="TruA"/>
    <property type="match status" value="1"/>
</dbReference>
<dbReference type="Gene3D" id="3.30.70.660">
    <property type="entry name" value="Pseudouridine synthase I, catalytic domain, C-terminal subdomain"/>
    <property type="match status" value="1"/>
</dbReference>
<evidence type="ECO:0000313" key="6">
    <source>
        <dbReference type="Proteomes" id="UP000291343"/>
    </source>
</evidence>
<dbReference type="GO" id="GO:0009982">
    <property type="term" value="F:pseudouridine synthase activity"/>
    <property type="evidence" value="ECO:0007669"/>
    <property type="project" value="InterPro"/>
</dbReference>
<dbReference type="GO" id="GO:0031119">
    <property type="term" value="P:tRNA pseudouridine synthesis"/>
    <property type="evidence" value="ECO:0007669"/>
    <property type="project" value="TreeGrafter"/>
</dbReference>
<protein>
    <recommendedName>
        <fullName evidence="4">Pseudouridine synthase I TruA alpha/beta domain-containing protein</fullName>
    </recommendedName>
</protein>
<dbReference type="EMBL" id="QKKF02036444">
    <property type="protein sequence ID" value="RZF32601.1"/>
    <property type="molecule type" value="Genomic_DNA"/>
</dbReference>
<dbReference type="InterPro" id="IPR020097">
    <property type="entry name" value="PsdUridine_synth_TruA_a/b_dom"/>
</dbReference>
<dbReference type="GO" id="GO:0005737">
    <property type="term" value="C:cytoplasm"/>
    <property type="evidence" value="ECO:0007669"/>
    <property type="project" value="TreeGrafter"/>
</dbReference>
<dbReference type="CDD" id="cd02569">
    <property type="entry name" value="PseudoU_synth_ScPus3"/>
    <property type="match status" value="1"/>
</dbReference>
<proteinExistence type="inferred from homology"/>
<dbReference type="Proteomes" id="UP000291343">
    <property type="component" value="Unassembled WGS sequence"/>
</dbReference>
<dbReference type="SUPFAM" id="SSF55120">
    <property type="entry name" value="Pseudouridine synthase"/>
    <property type="match status" value="1"/>
</dbReference>
<dbReference type="InParanoid" id="A0A482WHD9"/>